<dbReference type="RefSeq" id="WP_090723555.1">
    <property type="nucleotide sequence ID" value="NZ_FOOU01000001.1"/>
</dbReference>
<keyword evidence="4" id="KW-1185">Reference proteome</keyword>
<accession>A0A1I2M2K3</accession>
<organism evidence="3 4">
    <name type="scientific">Neptunomonas qingdaonensis</name>
    <dbReference type="NCBI Taxonomy" id="1045558"/>
    <lineage>
        <taxon>Bacteria</taxon>
        <taxon>Pseudomonadati</taxon>
        <taxon>Pseudomonadota</taxon>
        <taxon>Gammaproteobacteria</taxon>
        <taxon>Oceanospirillales</taxon>
        <taxon>Oceanospirillaceae</taxon>
        <taxon>Neptunomonas</taxon>
    </lineage>
</organism>
<dbReference type="Pfam" id="PF02594">
    <property type="entry name" value="DUF167"/>
    <property type="match status" value="1"/>
</dbReference>
<dbReference type="PANTHER" id="PTHR13420">
    <property type="entry name" value="UPF0235 PROTEIN C15ORF40"/>
    <property type="match status" value="1"/>
</dbReference>
<dbReference type="GO" id="GO:0005737">
    <property type="term" value="C:cytoplasm"/>
    <property type="evidence" value="ECO:0007669"/>
    <property type="project" value="TreeGrafter"/>
</dbReference>
<dbReference type="STRING" id="1045558.SAMN05216175_101350"/>
<dbReference type="Proteomes" id="UP000198623">
    <property type="component" value="Unassembled WGS sequence"/>
</dbReference>
<dbReference type="SMART" id="SM01152">
    <property type="entry name" value="DUF167"/>
    <property type="match status" value="1"/>
</dbReference>
<comment type="similarity">
    <text evidence="1 2">Belongs to the UPF0235 family.</text>
</comment>
<protein>
    <recommendedName>
        <fullName evidence="2">UPF0235 protein SAMN05216175_101350</fullName>
    </recommendedName>
</protein>
<dbReference type="SUPFAM" id="SSF69786">
    <property type="entry name" value="YggU-like"/>
    <property type="match status" value="1"/>
</dbReference>
<dbReference type="InterPro" id="IPR003746">
    <property type="entry name" value="DUF167"/>
</dbReference>
<dbReference type="Gene3D" id="3.30.1200.10">
    <property type="entry name" value="YggU-like"/>
    <property type="match status" value="1"/>
</dbReference>
<evidence type="ECO:0000256" key="1">
    <source>
        <dbReference type="ARBA" id="ARBA00010364"/>
    </source>
</evidence>
<evidence type="ECO:0000256" key="2">
    <source>
        <dbReference type="HAMAP-Rule" id="MF_00634"/>
    </source>
</evidence>
<evidence type="ECO:0000313" key="4">
    <source>
        <dbReference type="Proteomes" id="UP000198623"/>
    </source>
</evidence>
<dbReference type="InterPro" id="IPR036591">
    <property type="entry name" value="YggU-like_sf"/>
</dbReference>
<dbReference type="AlphaFoldDB" id="A0A1I2M2K3"/>
<gene>
    <name evidence="3" type="ORF">SAMN05216175_101350</name>
</gene>
<reference evidence="4" key="1">
    <citation type="submission" date="2016-10" db="EMBL/GenBank/DDBJ databases">
        <authorList>
            <person name="Varghese N."/>
            <person name="Submissions S."/>
        </authorList>
    </citation>
    <scope>NUCLEOTIDE SEQUENCE [LARGE SCALE GENOMIC DNA]</scope>
    <source>
        <strain evidence="4">CGMCC 1.10971</strain>
    </source>
</reference>
<dbReference type="OrthoDB" id="9800587at2"/>
<dbReference type="NCBIfam" id="TIGR00251">
    <property type="entry name" value="DUF167 family protein"/>
    <property type="match status" value="1"/>
</dbReference>
<dbReference type="HAMAP" id="MF_00634">
    <property type="entry name" value="UPF0235"/>
    <property type="match status" value="1"/>
</dbReference>
<proteinExistence type="inferred from homology"/>
<name>A0A1I2M2K3_9GAMM</name>
<evidence type="ECO:0000313" key="3">
    <source>
        <dbReference type="EMBL" id="SFF84939.1"/>
    </source>
</evidence>
<dbReference type="PANTHER" id="PTHR13420:SF7">
    <property type="entry name" value="UPF0235 PROTEIN C15ORF40"/>
    <property type="match status" value="1"/>
</dbReference>
<sequence length="96" mass="10637">MTFYRWQDNTLTLSCQIQPKSSRDEIVGLQADSVKIRITAPPVDGKANAHLIKFLAKAFGVSRSAVSIASGETGRKKVVRIEDPDKLPELLNIERT</sequence>
<dbReference type="EMBL" id="FOOU01000001">
    <property type="protein sequence ID" value="SFF84939.1"/>
    <property type="molecule type" value="Genomic_DNA"/>
</dbReference>